<dbReference type="InterPro" id="IPR016208">
    <property type="entry name" value="Ald_Oxase/xanthine_DH-like"/>
</dbReference>
<dbReference type="Pfam" id="PF20256">
    <property type="entry name" value="MoCoBD_2"/>
    <property type="match status" value="1"/>
</dbReference>
<dbReference type="Pfam" id="PF01315">
    <property type="entry name" value="Ald_Xan_dh_C"/>
    <property type="match status" value="1"/>
</dbReference>
<evidence type="ECO:0000256" key="3">
    <source>
        <dbReference type="ARBA" id="ARBA00006849"/>
    </source>
</evidence>
<evidence type="ECO:0000313" key="14">
    <source>
        <dbReference type="EMBL" id="VXD24065.1"/>
    </source>
</evidence>
<evidence type="ECO:0000256" key="12">
    <source>
        <dbReference type="ARBA" id="ARBA00053029"/>
    </source>
</evidence>
<comment type="cofactor">
    <cofactor evidence="2">
        <name>FAD</name>
        <dbReference type="ChEBI" id="CHEBI:57692"/>
    </cofactor>
</comment>
<keyword evidence="10" id="KW-0411">Iron-sulfur</keyword>
<evidence type="ECO:0000256" key="10">
    <source>
        <dbReference type="ARBA" id="ARBA00023014"/>
    </source>
</evidence>
<feature type="domain" description="Aldehyde oxidase/xanthine dehydrogenase a/b hammerhead" evidence="13">
    <location>
        <begin position="18"/>
        <end position="125"/>
    </location>
</feature>
<dbReference type="GO" id="GO:0005506">
    <property type="term" value="F:iron ion binding"/>
    <property type="evidence" value="ECO:0007669"/>
    <property type="project" value="InterPro"/>
</dbReference>
<accession>A0A7Z9BYR1</accession>
<gene>
    <name evidence="14" type="primary">xdhB</name>
    <name evidence="14" type="ORF">PL8927_790161</name>
</gene>
<dbReference type="FunFam" id="3.30.365.10:FF:000001">
    <property type="entry name" value="Xanthine dehydrogenase oxidase"/>
    <property type="match status" value="1"/>
</dbReference>
<dbReference type="FunFam" id="3.30.365.10:FF:000002">
    <property type="entry name" value="Xanthine dehydrogenase oxidase"/>
    <property type="match status" value="1"/>
</dbReference>
<evidence type="ECO:0000256" key="2">
    <source>
        <dbReference type="ARBA" id="ARBA00001974"/>
    </source>
</evidence>
<dbReference type="AlphaFoldDB" id="A0A7Z9BYR1"/>
<organism evidence="14 15">
    <name type="scientific">Planktothrix serta PCC 8927</name>
    <dbReference type="NCBI Taxonomy" id="671068"/>
    <lineage>
        <taxon>Bacteria</taxon>
        <taxon>Bacillati</taxon>
        <taxon>Cyanobacteriota</taxon>
        <taxon>Cyanophyceae</taxon>
        <taxon>Oscillatoriophycideae</taxon>
        <taxon>Oscillatoriales</taxon>
        <taxon>Microcoleaceae</taxon>
        <taxon>Planktothrix</taxon>
    </lineage>
</organism>
<evidence type="ECO:0000256" key="8">
    <source>
        <dbReference type="ARBA" id="ARBA00023002"/>
    </source>
</evidence>
<evidence type="ECO:0000256" key="4">
    <source>
        <dbReference type="ARBA" id="ARBA00022630"/>
    </source>
</evidence>
<dbReference type="GO" id="GO:0051537">
    <property type="term" value="F:2 iron, 2 sulfur cluster binding"/>
    <property type="evidence" value="ECO:0007669"/>
    <property type="project" value="UniProtKB-KW"/>
</dbReference>
<dbReference type="InterPro" id="IPR000674">
    <property type="entry name" value="Ald_Oxase/Xan_DH_a/b"/>
</dbReference>
<dbReference type="EC" id="1.17.1.4" evidence="14"/>
<evidence type="ECO:0000256" key="9">
    <source>
        <dbReference type="ARBA" id="ARBA00023004"/>
    </source>
</evidence>
<comment type="caution">
    <text evidence="14">The sequence shown here is derived from an EMBL/GenBank/DDBJ whole genome shotgun (WGS) entry which is preliminary data.</text>
</comment>
<dbReference type="Pfam" id="PF02738">
    <property type="entry name" value="MoCoBD_1"/>
    <property type="match status" value="1"/>
</dbReference>
<evidence type="ECO:0000256" key="7">
    <source>
        <dbReference type="ARBA" id="ARBA00022827"/>
    </source>
</evidence>
<dbReference type="PANTHER" id="PTHR45444">
    <property type="entry name" value="XANTHINE DEHYDROGENASE"/>
    <property type="match status" value="1"/>
</dbReference>
<keyword evidence="5" id="KW-0001">2Fe-2S</keyword>
<dbReference type="PANTHER" id="PTHR45444:SF3">
    <property type="entry name" value="XANTHINE DEHYDROGENASE"/>
    <property type="match status" value="1"/>
</dbReference>
<dbReference type="GO" id="GO:0004854">
    <property type="term" value="F:xanthine dehydrogenase activity"/>
    <property type="evidence" value="ECO:0007669"/>
    <property type="project" value="UniProtKB-EC"/>
</dbReference>
<dbReference type="FunFam" id="3.30.365.10:FF:000003">
    <property type="entry name" value="Aldehyde oxidase 1"/>
    <property type="match status" value="1"/>
</dbReference>
<proteinExistence type="inferred from homology"/>
<comment type="cofactor">
    <cofactor evidence="11">
        <name>[2Fe-2S] cluster</name>
        <dbReference type="ChEBI" id="CHEBI:190135"/>
    </cofactor>
</comment>
<dbReference type="InterPro" id="IPR036856">
    <property type="entry name" value="Ald_Oxase/Xan_DH_a/b_sf"/>
</dbReference>
<dbReference type="EMBL" id="CZCU02000156">
    <property type="protein sequence ID" value="VXD24065.1"/>
    <property type="molecule type" value="Genomic_DNA"/>
</dbReference>
<keyword evidence="15" id="KW-1185">Reference proteome</keyword>
<dbReference type="SUPFAM" id="SSF56003">
    <property type="entry name" value="Molybdenum cofactor-binding domain"/>
    <property type="match status" value="1"/>
</dbReference>
<name>A0A7Z9BYR1_9CYAN</name>
<dbReference type="SMART" id="SM01008">
    <property type="entry name" value="Ald_Xan_dh_C"/>
    <property type="match status" value="1"/>
</dbReference>
<dbReference type="Gene3D" id="3.30.365.10">
    <property type="entry name" value="Aldehyde oxidase/xanthine dehydrogenase, molybdopterin binding domain"/>
    <property type="match status" value="4"/>
</dbReference>
<evidence type="ECO:0000256" key="1">
    <source>
        <dbReference type="ARBA" id="ARBA00001924"/>
    </source>
</evidence>
<keyword evidence="6" id="KW-0479">Metal-binding</keyword>
<comment type="cofactor">
    <cofactor evidence="12">
        <name>Mo-molybdopterin cytosine dinucleotide</name>
        <dbReference type="ChEBI" id="CHEBI:71308"/>
    </cofactor>
</comment>
<dbReference type="Gene3D" id="3.90.1170.50">
    <property type="entry name" value="Aldehyde oxidase/xanthine dehydrogenase, a/b hammerhead"/>
    <property type="match status" value="1"/>
</dbReference>
<evidence type="ECO:0000256" key="11">
    <source>
        <dbReference type="ARBA" id="ARBA00034078"/>
    </source>
</evidence>
<dbReference type="GO" id="GO:0030151">
    <property type="term" value="F:molybdenum ion binding"/>
    <property type="evidence" value="ECO:0007669"/>
    <property type="project" value="InterPro"/>
</dbReference>
<keyword evidence="9" id="KW-0408">Iron</keyword>
<protein>
    <submittedName>
        <fullName evidence="14">Xanthine dehydrogenase, large subunit</fullName>
        <ecNumber evidence="14">1.17.1.4</ecNumber>
    </submittedName>
</protein>
<comment type="similarity">
    <text evidence="3">Belongs to the xanthine dehydrogenase family.</text>
</comment>
<dbReference type="InterPro" id="IPR014309">
    <property type="entry name" value="Xanthine_DH_Mopterin-bd_su"/>
</dbReference>
<dbReference type="InterPro" id="IPR046867">
    <property type="entry name" value="AldOxase/xan_DH_MoCoBD2"/>
</dbReference>
<dbReference type="InterPro" id="IPR037165">
    <property type="entry name" value="AldOxase/xan_DH_Mopterin-bd_sf"/>
</dbReference>
<comment type="cofactor">
    <cofactor evidence="1">
        <name>Mo-molybdopterin</name>
        <dbReference type="ChEBI" id="CHEBI:71302"/>
    </cofactor>
</comment>
<dbReference type="SUPFAM" id="SSF54665">
    <property type="entry name" value="CO dehydrogenase molybdoprotein N-domain-like"/>
    <property type="match status" value="1"/>
</dbReference>
<evidence type="ECO:0000256" key="5">
    <source>
        <dbReference type="ARBA" id="ARBA00022714"/>
    </source>
</evidence>
<keyword evidence="7" id="KW-0274">FAD</keyword>
<keyword evidence="8 14" id="KW-0560">Oxidoreductase</keyword>
<reference evidence="14" key="1">
    <citation type="submission" date="2019-10" db="EMBL/GenBank/DDBJ databases">
        <authorList>
            <consortium name="Genoscope - CEA"/>
            <person name="William W."/>
        </authorList>
    </citation>
    <scope>NUCLEOTIDE SEQUENCE [LARGE SCALE GENOMIC DNA]</scope>
    <source>
        <strain evidence="14">BBR_PRJEB10992</strain>
    </source>
</reference>
<evidence type="ECO:0000313" key="15">
    <source>
        <dbReference type="Proteomes" id="UP000184550"/>
    </source>
</evidence>
<dbReference type="OrthoDB" id="9759099at2"/>
<evidence type="ECO:0000259" key="13">
    <source>
        <dbReference type="SMART" id="SM01008"/>
    </source>
</evidence>
<dbReference type="Proteomes" id="UP000184550">
    <property type="component" value="Unassembled WGS sequence"/>
</dbReference>
<dbReference type="InterPro" id="IPR008274">
    <property type="entry name" value="AldOxase/xan_DH_MoCoBD1"/>
</dbReference>
<dbReference type="NCBIfam" id="TIGR02965">
    <property type="entry name" value="xanthine_xdhB"/>
    <property type="match status" value="1"/>
</dbReference>
<evidence type="ECO:0000256" key="6">
    <source>
        <dbReference type="ARBA" id="ARBA00022723"/>
    </source>
</evidence>
<keyword evidence="4" id="KW-0285">Flavoprotein</keyword>
<sequence>MNNNSKSKPHESAVGHVTGKAIYTDDQRLPSGILYLWPVLSPYGKARILKIDYSNLNNIPGVVTLLTADDIPGINNTGTIKHDEVLLPIDEINYWGQPVVWVVAETEIAAENGAKMIKIDYEPLTPILTIQDAIKNNSVHGDKNIMRRGNPTTALQKSDFILTGNIKIQGQDHFYLETQVTWVIPNVEGNYQVYSSTQHPSETQAIISEVLAIPRNQIVVTCLRMGGGFGGKETQANPTAAIAALAAQKTGYPTRIRLKRDQDMIITGKRHPFLGQYQVGFNQNGQLLALDIDLYSDGGWSADLSFPILQRAMFHIDNCYYIPNLEVRGQVVKTNKVSNTAFRGFGGPQGMVIIEEIIDRIARKLGLPAEVVRERNFYHGEGETNTTHYGQEIFDHRIFQVWEEVKIKSNFEQRKLEIEQFNQNHNYQKRGLAITPVKFGISFTKTEYNQAGALILIYLDGSIQLNHGGTEMGQGLQTKILQVASQALGVNIERFRIMPTSTDKVPNTSATAASSGSDLNGQAVKNACEILKKRLAEVAAKLLNLYEPEELVFEEDWIYCKNYPSHKIAFNEVVKQAYNQRVSLSTTGYYRTPNIYYDPKIGKGRPFYYYAYGAAVSEVEIDGFTGTFKLRQVDIVHDVGESLNPLIDIGQIQGGFVQGMGWLTMEELVWDEQGRLKTFAPSTYKIPTIKEIPKNFNVHLLQKAAQDGVIYGSKAVGEPPFMLAISVREAIKEAIAAFGKTDSIFLASPATPEAILNAIEQVQLKSVNPWEHLPV</sequence>
<dbReference type="RefSeq" id="WP_083625811.1">
    <property type="nucleotide sequence ID" value="NZ_LR734880.1"/>
</dbReference>